<feature type="compositionally biased region" description="Low complexity" evidence="1">
    <location>
        <begin position="64"/>
        <end position="80"/>
    </location>
</feature>
<evidence type="ECO:0000313" key="2">
    <source>
        <dbReference type="EMBL" id="CEK57617.1"/>
    </source>
</evidence>
<proteinExistence type="predicted"/>
<organism evidence="2">
    <name type="scientific">Arion vulgaris</name>
    <dbReference type="NCBI Taxonomy" id="1028688"/>
    <lineage>
        <taxon>Eukaryota</taxon>
        <taxon>Metazoa</taxon>
        <taxon>Spiralia</taxon>
        <taxon>Lophotrochozoa</taxon>
        <taxon>Mollusca</taxon>
        <taxon>Gastropoda</taxon>
        <taxon>Heterobranchia</taxon>
        <taxon>Euthyneura</taxon>
        <taxon>Panpulmonata</taxon>
        <taxon>Eupulmonata</taxon>
        <taxon>Stylommatophora</taxon>
        <taxon>Helicina</taxon>
        <taxon>Arionoidea</taxon>
        <taxon>Arionidae</taxon>
        <taxon>Arion</taxon>
    </lineage>
</organism>
<protein>
    <submittedName>
        <fullName evidence="2">Uncharacterized protein</fullName>
    </submittedName>
</protein>
<evidence type="ECO:0000256" key="1">
    <source>
        <dbReference type="SAM" id="MobiDB-lite"/>
    </source>
</evidence>
<feature type="non-terminal residue" evidence="2">
    <location>
        <position position="80"/>
    </location>
</feature>
<name>A0A0B6YN71_9EUPU</name>
<feature type="non-terminal residue" evidence="2">
    <location>
        <position position="1"/>
    </location>
</feature>
<sequence length="80" mass="9058">KKHVLSQKENLDKNRKTGFSEPTENLSELIYKENHDSTTRTSPQNNKETNSSVENISDNLLFDNNNVVSSNNNGGHLRKS</sequence>
<accession>A0A0B6YN71</accession>
<reference evidence="2" key="1">
    <citation type="submission" date="2014-12" db="EMBL/GenBank/DDBJ databases">
        <title>Insight into the proteome of Arion vulgaris.</title>
        <authorList>
            <person name="Aradska J."/>
            <person name="Bulat T."/>
            <person name="Smidak R."/>
            <person name="Sarate P."/>
            <person name="Gangsoo J."/>
            <person name="Sialana F."/>
            <person name="Bilban M."/>
            <person name="Lubec G."/>
        </authorList>
    </citation>
    <scope>NUCLEOTIDE SEQUENCE</scope>
    <source>
        <tissue evidence="2">Skin</tissue>
    </source>
</reference>
<gene>
    <name evidence="2" type="primary">ORF30643</name>
</gene>
<feature type="compositionally biased region" description="Polar residues" evidence="1">
    <location>
        <begin position="39"/>
        <end position="58"/>
    </location>
</feature>
<dbReference type="AlphaFoldDB" id="A0A0B6YN71"/>
<feature type="region of interest" description="Disordered" evidence="1">
    <location>
        <begin position="1"/>
        <end position="80"/>
    </location>
</feature>
<dbReference type="EMBL" id="HACG01010752">
    <property type="protein sequence ID" value="CEK57617.1"/>
    <property type="molecule type" value="Transcribed_RNA"/>
</dbReference>